<protein>
    <recommendedName>
        <fullName evidence="2">Probable nitronate monooxygenase</fullName>
    </recommendedName>
</protein>
<evidence type="ECO:0000313" key="6">
    <source>
        <dbReference type="EMBL" id="MBU9725800.1"/>
    </source>
</evidence>
<keyword evidence="3" id="KW-0285">Flavoprotein</keyword>
<keyword evidence="6" id="KW-0503">Monooxygenase</keyword>
<sequence length="354" mass="37977">MEIFMNKELKFGDRKATVPVIQGGMGVGVSLSGLAGAVAKAGGVGIISAAQIGFRDPDFDKDPAAANIRAIHEEIKKARQIAPEGIIGVNIMVATKPYASYVKAAADAGADLIISGAGLPLALPGLVKESGTSIAPIVSSAKSASVICKMWDRKDHRAPDLVIIEGPKAGGHLGFHKDQLLHIDTLDYDTEIKDILTVIKEYEIKYQRPIPVAVAGGIYTRSDMDHALALGADAVQMATRFVTTHECDAHPKYKQAYLNASEADIIIVDSPVGMPGRAVHNRFVDEAALNLHRPARCHKCLEHCDPAHIPYCITDALVRAVQGDIDHGLLFCGTNAARADRIEHVSDIMQEFRL</sequence>
<dbReference type="Proteomes" id="UP001314681">
    <property type="component" value="Unassembled WGS sequence"/>
</dbReference>
<gene>
    <name evidence="6" type="ORF">KTH90_07215</name>
</gene>
<keyword evidence="5" id="KW-0560">Oxidoreductase</keyword>
<keyword evidence="4" id="KW-0288">FMN</keyword>
<organism evidence="6 7">
    <name type="scientific">Diplocloster modestus</name>
    <dbReference type="NCBI Taxonomy" id="2850322"/>
    <lineage>
        <taxon>Bacteria</taxon>
        <taxon>Bacillati</taxon>
        <taxon>Bacillota</taxon>
        <taxon>Clostridia</taxon>
        <taxon>Lachnospirales</taxon>
        <taxon>Lachnospiraceae</taxon>
        <taxon>Diplocloster</taxon>
    </lineage>
</organism>
<dbReference type="EMBL" id="JAHQCX010000004">
    <property type="protein sequence ID" value="MBU9725800.1"/>
    <property type="molecule type" value="Genomic_DNA"/>
</dbReference>
<dbReference type="GO" id="GO:0004497">
    <property type="term" value="F:monooxygenase activity"/>
    <property type="evidence" value="ECO:0007669"/>
    <property type="project" value="UniProtKB-KW"/>
</dbReference>
<dbReference type="Pfam" id="PF03060">
    <property type="entry name" value="NMO"/>
    <property type="match status" value="1"/>
</dbReference>
<evidence type="ECO:0000256" key="3">
    <source>
        <dbReference type="ARBA" id="ARBA00022630"/>
    </source>
</evidence>
<comment type="caution">
    <text evidence="6">The sequence shown here is derived from an EMBL/GenBank/DDBJ whole genome shotgun (WGS) entry which is preliminary data.</text>
</comment>
<dbReference type="CDD" id="cd04730">
    <property type="entry name" value="NPD_like"/>
    <property type="match status" value="1"/>
</dbReference>
<dbReference type="InterPro" id="IPR013785">
    <property type="entry name" value="Aldolase_TIM"/>
</dbReference>
<keyword evidence="7" id="KW-1185">Reference proteome</keyword>
<dbReference type="Gene3D" id="3.20.20.70">
    <property type="entry name" value="Aldolase class I"/>
    <property type="match status" value="1"/>
</dbReference>
<evidence type="ECO:0000256" key="1">
    <source>
        <dbReference type="ARBA" id="ARBA00003535"/>
    </source>
</evidence>
<comment type="function">
    <text evidence="1">Nitronate monooxygenase that uses molecular oxygen to catalyze the oxidative denitrification of alkyl nitronates. Acts on propionate 3-nitronate (P3N), the presumed physiological substrate. Probably functions in the detoxification of P3N, a metabolic poison produced by plants and fungi as a defense mechanism.</text>
</comment>
<evidence type="ECO:0000256" key="2">
    <source>
        <dbReference type="ARBA" id="ARBA00013457"/>
    </source>
</evidence>
<evidence type="ECO:0000313" key="7">
    <source>
        <dbReference type="Proteomes" id="UP001314681"/>
    </source>
</evidence>
<dbReference type="PANTHER" id="PTHR32332">
    <property type="entry name" value="2-NITROPROPANE DIOXYGENASE"/>
    <property type="match status" value="1"/>
</dbReference>
<accession>A0ABS6K5K3</accession>
<dbReference type="SUPFAM" id="SSF51412">
    <property type="entry name" value="Inosine monophosphate dehydrogenase (IMPDH)"/>
    <property type="match status" value="1"/>
</dbReference>
<reference evidence="6 7" key="1">
    <citation type="submission" date="2021-06" db="EMBL/GenBank/DDBJ databases">
        <title>Description of novel taxa of the family Lachnospiraceae.</title>
        <authorList>
            <person name="Chaplin A.V."/>
            <person name="Sokolova S.R."/>
            <person name="Pikina A.P."/>
            <person name="Korzhanova M."/>
            <person name="Belova V."/>
            <person name="Korostin D."/>
            <person name="Efimov B.A."/>
        </authorList>
    </citation>
    <scope>NUCLEOTIDE SEQUENCE [LARGE SCALE GENOMIC DNA]</scope>
    <source>
        <strain evidence="6 7">ASD4241</strain>
    </source>
</reference>
<dbReference type="InterPro" id="IPR004136">
    <property type="entry name" value="NMO"/>
</dbReference>
<evidence type="ECO:0000256" key="4">
    <source>
        <dbReference type="ARBA" id="ARBA00022643"/>
    </source>
</evidence>
<dbReference type="PANTHER" id="PTHR32332:SF18">
    <property type="entry name" value="2-NITROPROPANE DIOXYGENASE"/>
    <property type="match status" value="1"/>
</dbReference>
<name>A0ABS6K5K3_9FIRM</name>
<proteinExistence type="predicted"/>
<evidence type="ECO:0000256" key="5">
    <source>
        <dbReference type="ARBA" id="ARBA00023002"/>
    </source>
</evidence>